<evidence type="ECO:0000256" key="1">
    <source>
        <dbReference type="SAM" id="MobiDB-lite"/>
    </source>
</evidence>
<keyword evidence="3" id="KW-1185">Reference proteome</keyword>
<feature type="compositionally biased region" description="Polar residues" evidence="1">
    <location>
        <begin position="52"/>
        <end position="61"/>
    </location>
</feature>
<gene>
    <name evidence="2" type="ORF">KC01_LOCUS17867</name>
</gene>
<dbReference type="Proteomes" id="UP001497482">
    <property type="component" value="Chromosome 18"/>
</dbReference>
<feature type="region of interest" description="Disordered" evidence="1">
    <location>
        <begin position="1"/>
        <end position="62"/>
    </location>
</feature>
<organism evidence="2 3">
    <name type="scientific">Knipowitschia caucasica</name>
    <name type="common">Caucasian dwarf goby</name>
    <name type="synonym">Pomatoschistus caucasicus</name>
    <dbReference type="NCBI Taxonomy" id="637954"/>
    <lineage>
        <taxon>Eukaryota</taxon>
        <taxon>Metazoa</taxon>
        <taxon>Chordata</taxon>
        <taxon>Craniata</taxon>
        <taxon>Vertebrata</taxon>
        <taxon>Euteleostomi</taxon>
        <taxon>Actinopterygii</taxon>
        <taxon>Neopterygii</taxon>
        <taxon>Teleostei</taxon>
        <taxon>Neoteleostei</taxon>
        <taxon>Acanthomorphata</taxon>
        <taxon>Gobiaria</taxon>
        <taxon>Gobiiformes</taxon>
        <taxon>Gobioidei</taxon>
        <taxon>Gobiidae</taxon>
        <taxon>Gobiinae</taxon>
        <taxon>Knipowitschia</taxon>
    </lineage>
</organism>
<evidence type="ECO:0000313" key="2">
    <source>
        <dbReference type="EMBL" id="CAL1587982.1"/>
    </source>
</evidence>
<reference evidence="2 3" key="1">
    <citation type="submission" date="2024-04" db="EMBL/GenBank/DDBJ databases">
        <authorList>
            <person name="Waldvogel A.-M."/>
            <person name="Schoenle A."/>
        </authorList>
    </citation>
    <scope>NUCLEOTIDE SEQUENCE [LARGE SCALE GENOMIC DNA]</scope>
</reference>
<evidence type="ECO:0000313" key="3">
    <source>
        <dbReference type="Proteomes" id="UP001497482"/>
    </source>
</evidence>
<feature type="compositionally biased region" description="Acidic residues" evidence="1">
    <location>
        <begin position="16"/>
        <end position="25"/>
    </location>
</feature>
<accession>A0AAV2KKI2</accession>
<sequence length="196" mass="21916">MPEESQGEPRQKEGQDELGPEENPEELMLLESQEAPKPKQALAEETVDSSPEETQSVQKGTKATHLLTAAMIKKLIGKAHEIPDIEQQTRLVQMLQKVENGVRIPEGSNLTAKDLKAIGKAAAKSLLQECGSVFALCENNFTEETMKLNLNLQLTYFLAHRPQTKTTCFFSRVWKVFRRNKISSGPLSTYLSSPIY</sequence>
<name>A0AAV2KKI2_KNICA</name>
<dbReference type="AlphaFoldDB" id="A0AAV2KKI2"/>
<dbReference type="EMBL" id="OZ035840">
    <property type="protein sequence ID" value="CAL1587982.1"/>
    <property type="molecule type" value="Genomic_DNA"/>
</dbReference>
<protein>
    <submittedName>
        <fullName evidence="2">Uncharacterized protein</fullName>
    </submittedName>
</protein>
<proteinExistence type="predicted"/>